<dbReference type="CDD" id="cd05266">
    <property type="entry name" value="SDR_a4"/>
    <property type="match status" value="1"/>
</dbReference>
<keyword evidence="1" id="KW-0732">Signal</keyword>
<dbReference type="PANTHER" id="PTHR48079:SF6">
    <property type="entry name" value="NAD(P)-BINDING DOMAIN-CONTAINING PROTEIN-RELATED"/>
    <property type="match status" value="1"/>
</dbReference>
<gene>
    <name evidence="3" type="ORF">HGT73_05690</name>
</gene>
<dbReference type="PANTHER" id="PTHR48079">
    <property type="entry name" value="PROTEIN YEEZ"/>
    <property type="match status" value="1"/>
</dbReference>
<dbReference type="Gene3D" id="3.40.50.720">
    <property type="entry name" value="NAD(P)-binding Rossmann-like Domain"/>
    <property type="match status" value="1"/>
</dbReference>
<dbReference type="InterPro" id="IPR036291">
    <property type="entry name" value="NAD(P)-bd_dom_sf"/>
</dbReference>
<dbReference type="SUPFAM" id="SSF51735">
    <property type="entry name" value="NAD(P)-binding Rossmann-fold domains"/>
    <property type="match status" value="1"/>
</dbReference>
<comment type="caution">
    <text evidence="3">The sequence shown here is derived from an EMBL/GenBank/DDBJ whole genome shotgun (WGS) entry which is preliminary data.</text>
</comment>
<sequence length="276" mass="29635">MKKIAIIGLGWLGMPLALALSQRGNEVQGSKTSDDGILAAQRCGISAVKLVMTPDIDCDAEELAQLMSVETLIITLPASRSSEGGEHYVHSVQNLVDTAIAYGVKRVIFTSSTSVYGEQEGEVVEASPLLPVTPAGKRLVALEQWLHQLPGIDVDILRLSGLVGPDRHPGRFLAGRTGLKNGHHPVNLVHLDDVVDAITLLLDTPVSGATYNLSATLHPRRDEFYPCVAKQLGLIPPTFEPIDTHAPSGKCVNGQAICRTLGFQYRYADPFTMPVG</sequence>
<dbReference type="Pfam" id="PF01370">
    <property type="entry name" value="Epimerase"/>
    <property type="match status" value="1"/>
</dbReference>
<evidence type="ECO:0000256" key="1">
    <source>
        <dbReference type="SAM" id="SignalP"/>
    </source>
</evidence>
<reference evidence="3 4" key="1">
    <citation type="submission" date="2020-04" db="EMBL/GenBank/DDBJ databases">
        <title>Genome sequencing of Rosenbergiella species.</title>
        <authorList>
            <person name="Alvarez-Perez S."/>
            <person name="Lievens B."/>
        </authorList>
    </citation>
    <scope>NUCLEOTIDE SEQUENCE [LARGE SCALE GENOMIC DNA]</scope>
    <source>
        <strain evidence="3 4">CdVSA20.1</strain>
    </source>
</reference>
<protein>
    <submittedName>
        <fullName evidence="3">SDR family oxidoreductase</fullName>
    </submittedName>
</protein>
<dbReference type="EMBL" id="JABBFO010000003">
    <property type="protein sequence ID" value="MBT0726880.1"/>
    <property type="molecule type" value="Genomic_DNA"/>
</dbReference>
<feature type="domain" description="NAD-dependent epimerase/dehydratase" evidence="2">
    <location>
        <begin position="86"/>
        <end position="213"/>
    </location>
</feature>
<accession>A0ABS5T3F6</accession>
<evidence type="ECO:0000313" key="4">
    <source>
        <dbReference type="Proteomes" id="UP000786875"/>
    </source>
</evidence>
<evidence type="ECO:0000259" key="2">
    <source>
        <dbReference type="Pfam" id="PF01370"/>
    </source>
</evidence>
<dbReference type="InterPro" id="IPR001509">
    <property type="entry name" value="Epimerase_deHydtase"/>
</dbReference>
<name>A0ABS5T3F6_9GAMM</name>
<proteinExistence type="predicted"/>
<dbReference type="InterPro" id="IPR051783">
    <property type="entry name" value="NAD(P)-dependent_oxidoreduct"/>
</dbReference>
<feature type="chain" id="PRO_5047133474" evidence="1">
    <location>
        <begin position="20"/>
        <end position="276"/>
    </location>
</feature>
<keyword evidence="4" id="KW-1185">Reference proteome</keyword>
<dbReference type="Proteomes" id="UP000786875">
    <property type="component" value="Unassembled WGS sequence"/>
</dbReference>
<evidence type="ECO:0000313" key="3">
    <source>
        <dbReference type="EMBL" id="MBT0726880.1"/>
    </source>
</evidence>
<dbReference type="RefSeq" id="WP_214212692.1">
    <property type="nucleotide sequence ID" value="NZ_JABBFO010000003.1"/>
</dbReference>
<organism evidence="3 4">
    <name type="scientific">Rosenbergiella australiborealis</name>
    <dbReference type="NCBI Taxonomy" id="1544696"/>
    <lineage>
        <taxon>Bacteria</taxon>
        <taxon>Pseudomonadati</taxon>
        <taxon>Pseudomonadota</taxon>
        <taxon>Gammaproteobacteria</taxon>
        <taxon>Enterobacterales</taxon>
        <taxon>Erwiniaceae</taxon>
        <taxon>Rosenbergiella</taxon>
    </lineage>
</organism>
<feature type="signal peptide" evidence="1">
    <location>
        <begin position="1"/>
        <end position="19"/>
    </location>
</feature>